<dbReference type="Pfam" id="PF03281">
    <property type="entry name" value="Mab-21"/>
    <property type="match status" value="1"/>
</dbReference>
<comment type="similarity">
    <text evidence="1">Belongs to the mab-21 family.</text>
</comment>
<evidence type="ECO:0000313" key="4">
    <source>
        <dbReference type="EMBL" id="KAH3754647.1"/>
    </source>
</evidence>
<dbReference type="PANTHER" id="PTHR10656:SF69">
    <property type="entry name" value="MAB-21-LIKE HHH_H2TH-LIKE DOMAIN-CONTAINING PROTEIN"/>
    <property type="match status" value="1"/>
</dbReference>
<dbReference type="OrthoDB" id="5974723at2759"/>
<dbReference type="Gene3D" id="1.10.1410.40">
    <property type="match status" value="1"/>
</dbReference>
<protein>
    <recommendedName>
        <fullName evidence="6">Mab-21-like HhH/H2TH-like domain-containing protein</fullName>
    </recommendedName>
</protein>
<accession>A0A9D4IC41</accession>
<dbReference type="SMART" id="SM01265">
    <property type="entry name" value="Mab-21"/>
    <property type="match status" value="1"/>
</dbReference>
<dbReference type="AlphaFoldDB" id="A0A9D4IC41"/>
<evidence type="ECO:0008006" key="6">
    <source>
        <dbReference type="Google" id="ProtNLM"/>
    </source>
</evidence>
<evidence type="ECO:0000256" key="1">
    <source>
        <dbReference type="ARBA" id="ARBA00008307"/>
    </source>
</evidence>
<name>A0A9D4IC41_DREPO</name>
<sequence length="473" mass="54690">MTEGGVWHVAAELKMLNSNFNQVTANQIEVISVETSTLMDRLGYISTLRQARIDSYRESDRLMSAKAGEMATLVTIGSKAEGLAFFFEDVRDILVFVNNVICLEEGADEITLPKDISVFRLSSSVCYAGHCKLLLEKHDLKILKVFYNALCDDGFGKTLLSSTLFLSEYSTVDREQYHMRAGPSLPHSFTGTYNMEHIVALRCHCPSIMQRWAERHRHWPPQDIVQKVVTLGAFVTPVGFKGSEYHHVEWRICFSMGETELISNLNNALIKVYIMLKMINREMLKPRKKEITSFVLKSIVFWLAEKNSQALFHERALCYWLLKGLGELRTVLITKHLPYYMMPERNLMAACGLEVEQQRSWVSTISDMINEGPRVILRLTSIRKVIISHPEPLLWYNRKRIELELLMLKYMNRRLHCSDESSITDENDFMLKEISRRQSEIVREVVMRMHLEGSFVYDLHDVLFRMLDGSDLS</sequence>
<evidence type="ECO:0000313" key="5">
    <source>
        <dbReference type="Proteomes" id="UP000828390"/>
    </source>
</evidence>
<evidence type="ECO:0000259" key="3">
    <source>
        <dbReference type="Pfam" id="PF20266"/>
    </source>
</evidence>
<reference evidence="4" key="2">
    <citation type="submission" date="2020-11" db="EMBL/GenBank/DDBJ databases">
        <authorList>
            <person name="McCartney M.A."/>
            <person name="Auch B."/>
            <person name="Kono T."/>
            <person name="Mallez S."/>
            <person name="Becker A."/>
            <person name="Gohl D.M."/>
            <person name="Silverstein K.A.T."/>
            <person name="Koren S."/>
            <person name="Bechman K.B."/>
            <person name="Herman A."/>
            <person name="Abrahante J.E."/>
            <person name="Garbe J."/>
        </authorList>
    </citation>
    <scope>NUCLEOTIDE SEQUENCE</scope>
    <source>
        <strain evidence="4">Duluth1</strain>
        <tissue evidence="4">Whole animal</tissue>
    </source>
</reference>
<reference evidence="4" key="1">
    <citation type="journal article" date="2019" name="bioRxiv">
        <title>The Genome of the Zebra Mussel, Dreissena polymorpha: A Resource for Invasive Species Research.</title>
        <authorList>
            <person name="McCartney M.A."/>
            <person name="Auch B."/>
            <person name="Kono T."/>
            <person name="Mallez S."/>
            <person name="Zhang Y."/>
            <person name="Obille A."/>
            <person name="Becker A."/>
            <person name="Abrahante J.E."/>
            <person name="Garbe J."/>
            <person name="Badalamenti J.P."/>
            <person name="Herman A."/>
            <person name="Mangelson H."/>
            <person name="Liachko I."/>
            <person name="Sullivan S."/>
            <person name="Sone E.D."/>
            <person name="Koren S."/>
            <person name="Silverstein K.A.T."/>
            <person name="Beckman K.B."/>
            <person name="Gohl D.M."/>
        </authorList>
    </citation>
    <scope>NUCLEOTIDE SEQUENCE</scope>
    <source>
        <strain evidence="4">Duluth1</strain>
        <tissue evidence="4">Whole animal</tissue>
    </source>
</reference>
<organism evidence="4 5">
    <name type="scientific">Dreissena polymorpha</name>
    <name type="common">Zebra mussel</name>
    <name type="synonym">Mytilus polymorpha</name>
    <dbReference type="NCBI Taxonomy" id="45954"/>
    <lineage>
        <taxon>Eukaryota</taxon>
        <taxon>Metazoa</taxon>
        <taxon>Spiralia</taxon>
        <taxon>Lophotrochozoa</taxon>
        <taxon>Mollusca</taxon>
        <taxon>Bivalvia</taxon>
        <taxon>Autobranchia</taxon>
        <taxon>Heteroconchia</taxon>
        <taxon>Euheterodonta</taxon>
        <taxon>Imparidentia</taxon>
        <taxon>Neoheterodontei</taxon>
        <taxon>Myida</taxon>
        <taxon>Dreissenoidea</taxon>
        <taxon>Dreissenidae</taxon>
        <taxon>Dreissena</taxon>
    </lineage>
</organism>
<dbReference type="InterPro" id="IPR024810">
    <property type="entry name" value="MAB21L/cGLR"/>
</dbReference>
<evidence type="ECO:0000259" key="2">
    <source>
        <dbReference type="Pfam" id="PF03281"/>
    </source>
</evidence>
<dbReference type="PANTHER" id="PTHR10656">
    <property type="entry name" value="CELL FATE DETERMINING PROTEIN MAB21-RELATED"/>
    <property type="match status" value="1"/>
</dbReference>
<feature type="domain" description="Mab-21-like nucleotidyltransferase" evidence="2">
    <location>
        <begin position="193"/>
        <end position="264"/>
    </location>
</feature>
<dbReference type="InterPro" id="IPR046906">
    <property type="entry name" value="Mab-21_HhH/H2TH-like"/>
</dbReference>
<comment type="caution">
    <text evidence="4">The sequence shown here is derived from an EMBL/GenBank/DDBJ whole genome shotgun (WGS) entry which is preliminary data.</text>
</comment>
<gene>
    <name evidence="4" type="ORF">DPMN_189328</name>
</gene>
<dbReference type="EMBL" id="JAIWYP010000010">
    <property type="protein sequence ID" value="KAH3754647.1"/>
    <property type="molecule type" value="Genomic_DNA"/>
</dbReference>
<dbReference type="InterPro" id="IPR046903">
    <property type="entry name" value="Mab-21-like_nuc_Trfase"/>
</dbReference>
<proteinExistence type="inferred from homology"/>
<keyword evidence="5" id="KW-1185">Reference proteome</keyword>
<feature type="domain" description="Mab-21-like HhH/H2TH-like" evidence="3">
    <location>
        <begin position="272"/>
        <end position="351"/>
    </location>
</feature>
<dbReference type="Proteomes" id="UP000828390">
    <property type="component" value="Unassembled WGS sequence"/>
</dbReference>
<dbReference type="Pfam" id="PF20266">
    <property type="entry name" value="Mab-21_C"/>
    <property type="match status" value="1"/>
</dbReference>